<keyword evidence="7" id="KW-1185">Reference proteome</keyword>
<proteinExistence type="inferred from homology"/>
<feature type="compositionally biased region" description="Basic and acidic residues" evidence="3">
    <location>
        <begin position="149"/>
        <end position="168"/>
    </location>
</feature>
<feature type="compositionally biased region" description="Basic and acidic residues" evidence="3">
    <location>
        <begin position="1"/>
        <end position="11"/>
    </location>
</feature>
<feature type="domain" description="Splicing factor cactin central" evidence="5">
    <location>
        <begin position="201"/>
        <end position="387"/>
    </location>
</feature>
<name>A0A9W8AW95_9FUNG</name>
<organism evidence="6 7">
    <name type="scientific">Dispira parvispora</name>
    <dbReference type="NCBI Taxonomy" id="1520584"/>
    <lineage>
        <taxon>Eukaryota</taxon>
        <taxon>Fungi</taxon>
        <taxon>Fungi incertae sedis</taxon>
        <taxon>Zoopagomycota</taxon>
        <taxon>Kickxellomycotina</taxon>
        <taxon>Dimargaritomycetes</taxon>
        <taxon>Dimargaritales</taxon>
        <taxon>Dimargaritaceae</taxon>
        <taxon>Dispira</taxon>
    </lineage>
</organism>
<evidence type="ECO:0000256" key="2">
    <source>
        <dbReference type="ARBA" id="ARBA00034534"/>
    </source>
</evidence>
<feature type="compositionally biased region" description="Basic residues" evidence="3">
    <location>
        <begin position="12"/>
        <end position="25"/>
    </location>
</feature>
<comment type="similarity">
    <text evidence="1">Belongs to the CACTIN family.</text>
</comment>
<feature type="domain" description="Splicing factor Cactin C-terminal" evidence="4">
    <location>
        <begin position="543"/>
        <end position="667"/>
    </location>
</feature>
<comment type="caution">
    <text evidence="6">The sequence shown here is derived from an EMBL/GenBank/DDBJ whole genome shotgun (WGS) entry which is preliminary data.</text>
</comment>
<evidence type="ECO:0000313" key="6">
    <source>
        <dbReference type="EMBL" id="KAJ1966908.1"/>
    </source>
</evidence>
<dbReference type="GO" id="GO:0045292">
    <property type="term" value="P:mRNA cis splicing, via spliceosome"/>
    <property type="evidence" value="ECO:0007669"/>
    <property type="project" value="TreeGrafter"/>
</dbReference>
<feature type="compositionally biased region" description="Basic residues" evidence="3">
    <location>
        <begin position="57"/>
        <end position="78"/>
    </location>
</feature>
<dbReference type="InterPro" id="IPR019134">
    <property type="entry name" value="Cactin_C"/>
</dbReference>
<dbReference type="GO" id="GO:0005681">
    <property type="term" value="C:spliceosomal complex"/>
    <property type="evidence" value="ECO:0007669"/>
    <property type="project" value="TreeGrafter"/>
</dbReference>
<dbReference type="Pfam" id="PF09732">
    <property type="entry name" value="CactinC_cactus"/>
    <property type="match status" value="1"/>
</dbReference>
<evidence type="ECO:0000256" key="1">
    <source>
        <dbReference type="ARBA" id="ARBA00006895"/>
    </source>
</evidence>
<gene>
    <name evidence="6" type="ORF">IWQ62_002172</name>
</gene>
<feature type="compositionally biased region" description="Basic and acidic residues" evidence="3">
    <location>
        <begin position="85"/>
        <end position="94"/>
    </location>
</feature>
<dbReference type="GO" id="GO:0005737">
    <property type="term" value="C:cytoplasm"/>
    <property type="evidence" value="ECO:0007669"/>
    <property type="project" value="TreeGrafter"/>
</dbReference>
<protein>
    <recommendedName>
        <fullName evidence="2">Splicing factor Cactin</fullName>
    </recommendedName>
</protein>
<reference evidence="6" key="1">
    <citation type="submission" date="2022-07" db="EMBL/GenBank/DDBJ databases">
        <title>Phylogenomic reconstructions and comparative analyses of Kickxellomycotina fungi.</title>
        <authorList>
            <person name="Reynolds N.K."/>
            <person name="Stajich J.E."/>
            <person name="Barry K."/>
            <person name="Grigoriev I.V."/>
            <person name="Crous P."/>
            <person name="Smith M.E."/>
        </authorList>
    </citation>
    <scope>NUCLEOTIDE SEQUENCE</scope>
    <source>
        <strain evidence="6">RSA 1196</strain>
    </source>
</reference>
<dbReference type="Proteomes" id="UP001150925">
    <property type="component" value="Unassembled WGS sequence"/>
</dbReference>
<dbReference type="InterPro" id="IPR018816">
    <property type="entry name" value="Cactin_central"/>
</dbReference>
<dbReference type="OrthoDB" id="265955at2759"/>
<evidence type="ECO:0000259" key="5">
    <source>
        <dbReference type="Pfam" id="PF10312"/>
    </source>
</evidence>
<evidence type="ECO:0000259" key="4">
    <source>
        <dbReference type="Pfam" id="PF09732"/>
    </source>
</evidence>
<dbReference type="PANTHER" id="PTHR21737:SF4">
    <property type="entry name" value="SPLICING FACTOR CACTIN"/>
    <property type="match status" value="1"/>
</dbReference>
<feature type="region of interest" description="Disordered" evidence="3">
    <location>
        <begin position="1"/>
        <end position="123"/>
    </location>
</feature>
<dbReference type="SMART" id="SM01050">
    <property type="entry name" value="CactinC_cactus"/>
    <property type="match status" value="1"/>
</dbReference>
<feature type="region of interest" description="Disordered" evidence="3">
    <location>
        <begin position="146"/>
        <end position="168"/>
    </location>
</feature>
<accession>A0A9W8AW95</accession>
<dbReference type="PANTHER" id="PTHR21737">
    <property type="entry name" value="POLYGLUTAMINE BINDING PROTEIN 1/MARVEL MEMBRANE-ASSOCIATING DOMAIN CONTAINING 3"/>
    <property type="match status" value="1"/>
</dbReference>
<sequence>MGTSRSPERSSRSKRSHKSSRHRSRSRDSSHRSRRASHSRSRLSRSPTYSRGPASKSSRHRSRTHRSPSRSSRKHRQRNVSPSAPREHHNDRSKSPPNFDVAKSTPPLQNTAGDTRIPNAPPVFYSSVDNPFHDANLEAKFVWRKKKAVDRQRGISSQERERLDQQRRAEAAEELEKLNQRRIQREQEIQQREADRDLMQRQAEAAALGDWESREEEFHLTQAKKRAEIRIKEQRAKPVDVLAMNLRLAREDVPTEEEVDIEVDVNEPFTICDGLPLADAKELSEDIKYYLSLEKDPYNVEFWQALVVVCEDKIRQGESGGSSSAFAELTSNIAQMIQGKTRDQLVVLERQIEQKLASHEPLDVDYWEQVLGMLRVNKAKARLSEMHQELLLKRLAQLREKQQREALRERDDLEAEVDIAHEFGDVVPGETTGAAPELAEDTLVSIPVPPMSPKLIPQAPSTTDSSVPVLSAAEAMKELEQHRLTVIRQQFITKRKWDNQGNLDNETQDMSTLLYRAEAAKGVSVNEEVYSVEANLRNVTYLWQDKYRPRKPRYFNRVHTGYEWNKFNQTHYDVDNPPPKIVQGYKFNIFYPDLIDKTVAPTYKIEPDPDSDETVILRFSAGPPYEDIAFRIINKQWERSHRRGFRNIFDRGILKLYFRFKRHYYRR</sequence>
<dbReference type="Pfam" id="PF10312">
    <property type="entry name" value="Cactin_mid"/>
    <property type="match status" value="1"/>
</dbReference>
<dbReference type="AlphaFoldDB" id="A0A9W8AW95"/>
<dbReference type="EMBL" id="JANBPY010000428">
    <property type="protein sequence ID" value="KAJ1966908.1"/>
    <property type="molecule type" value="Genomic_DNA"/>
</dbReference>
<evidence type="ECO:0000256" key="3">
    <source>
        <dbReference type="SAM" id="MobiDB-lite"/>
    </source>
</evidence>
<evidence type="ECO:0000313" key="7">
    <source>
        <dbReference type="Proteomes" id="UP001150925"/>
    </source>
</evidence>
<feature type="compositionally biased region" description="Basic residues" evidence="3">
    <location>
        <begin position="32"/>
        <end position="43"/>
    </location>
</feature>